<evidence type="ECO:0008006" key="3">
    <source>
        <dbReference type="Google" id="ProtNLM"/>
    </source>
</evidence>
<accession>A0A814HFH3</accession>
<dbReference type="SUPFAM" id="SSF53098">
    <property type="entry name" value="Ribonuclease H-like"/>
    <property type="match status" value="1"/>
</dbReference>
<dbReference type="GO" id="GO:0003676">
    <property type="term" value="F:nucleic acid binding"/>
    <property type="evidence" value="ECO:0007669"/>
    <property type="project" value="InterPro"/>
</dbReference>
<dbReference type="Gene3D" id="3.30.420.10">
    <property type="entry name" value="Ribonuclease H-like superfamily/Ribonuclease H"/>
    <property type="match status" value="1"/>
</dbReference>
<keyword evidence="2" id="KW-1185">Reference proteome</keyword>
<evidence type="ECO:0000313" key="2">
    <source>
        <dbReference type="Proteomes" id="UP000663879"/>
    </source>
</evidence>
<dbReference type="AlphaFoldDB" id="A0A814HFH3"/>
<comment type="caution">
    <text evidence="1">The sequence shown here is derived from an EMBL/GenBank/DDBJ whole genome shotgun (WGS) entry which is preliminary data.</text>
</comment>
<sequence>MGHFSAKMEQNDPSTFINYTAADNGVYKCSCTYGIPDGILSDQGTQFQSKFLDLVYDTIEIKRLKITPYYPQSDHPELKKGLSQGIARKYYGPFEIVGVNPNGLDYFNKLVDLYDRKSNKYIKQAK</sequence>
<protein>
    <recommendedName>
        <fullName evidence="3">Integrase catalytic domain-containing protein</fullName>
    </recommendedName>
</protein>
<dbReference type="Proteomes" id="UP000663879">
    <property type="component" value="Unassembled WGS sequence"/>
</dbReference>
<dbReference type="EMBL" id="CAJNOC010004100">
    <property type="protein sequence ID" value="CAF1009479.1"/>
    <property type="molecule type" value="Genomic_DNA"/>
</dbReference>
<dbReference type="InterPro" id="IPR036397">
    <property type="entry name" value="RNaseH_sf"/>
</dbReference>
<reference evidence="1" key="1">
    <citation type="submission" date="2021-02" db="EMBL/GenBank/DDBJ databases">
        <authorList>
            <person name="Nowell W R."/>
        </authorList>
    </citation>
    <scope>NUCLEOTIDE SEQUENCE</scope>
    <source>
        <strain evidence="1">Ploen Becks lab</strain>
    </source>
</reference>
<gene>
    <name evidence="1" type="ORF">OXX778_LOCUS16819</name>
</gene>
<dbReference type="OrthoDB" id="441971at2759"/>
<evidence type="ECO:0000313" key="1">
    <source>
        <dbReference type="EMBL" id="CAF1009479.1"/>
    </source>
</evidence>
<proteinExistence type="predicted"/>
<organism evidence="1 2">
    <name type="scientific">Brachionus calyciflorus</name>
    <dbReference type="NCBI Taxonomy" id="104777"/>
    <lineage>
        <taxon>Eukaryota</taxon>
        <taxon>Metazoa</taxon>
        <taxon>Spiralia</taxon>
        <taxon>Gnathifera</taxon>
        <taxon>Rotifera</taxon>
        <taxon>Eurotatoria</taxon>
        <taxon>Monogononta</taxon>
        <taxon>Pseudotrocha</taxon>
        <taxon>Ploima</taxon>
        <taxon>Brachionidae</taxon>
        <taxon>Brachionus</taxon>
    </lineage>
</organism>
<dbReference type="InterPro" id="IPR012337">
    <property type="entry name" value="RNaseH-like_sf"/>
</dbReference>
<name>A0A814HFH3_9BILA</name>